<organism evidence="3 4">
    <name type="scientific">Candidatus Rhodoblastus alkanivorans</name>
    <dbReference type="NCBI Taxonomy" id="2954117"/>
    <lineage>
        <taxon>Bacteria</taxon>
        <taxon>Pseudomonadati</taxon>
        <taxon>Pseudomonadota</taxon>
        <taxon>Alphaproteobacteria</taxon>
        <taxon>Hyphomicrobiales</taxon>
        <taxon>Rhodoblastaceae</taxon>
        <taxon>Rhodoblastus</taxon>
    </lineage>
</organism>
<proteinExistence type="predicted"/>
<evidence type="ECO:0000313" key="3">
    <source>
        <dbReference type="EMBL" id="MCI4684919.1"/>
    </source>
</evidence>
<accession>A0ABS9ZBF6</accession>
<dbReference type="InterPro" id="IPR054061">
    <property type="entry name" value="DUF6915"/>
</dbReference>
<evidence type="ECO:0000259" key="2">
    <source>
        <dbReference type="Pfam" id="PF21866"/>
    </source>
</evidence>
<evidence type="ECO:0000313" key="4">
    <source>
        <dbReference type="Proteomes" id="UP001139104"/>
    </source>
</evidence>
<sequence length="187" mass="21095">MSHAHFHAQSSARRFGGAPDDYLAIHQWFDATKEMWADARHRALRHHSQGIFECERQFGVTIPNAAGKDVPVRLIGEQHIMEDCGGIIPTVADWLSAIRFEPWMNFGYRRSLAVEQGDRAAPVPNARRENKPPARVIQSAHTASPSNVAPKFRAPKFRAPEPSAPEPYARDITRIRRRVATHASLEF</sequence>
<gene>
    <name evidence="3" type="ORF">K2U94_19460</name>
</gene>
<dbReference type="Pfam" id="PF21866">
    <property type="entry name" value="DUF6915"/>
    <property type="match status" value="1"/>
</dbReference>
<feature type="region of interest" description="Disordered" evidence="1">
    <location>
        <begin position="138"/>
        <end position="172"/>
    </location>
</feature>
<reference evidence="3" key="1">
    <citation type="journal article" date="2022" name="ISME J.">
        <title>Identification of active gaseous-alkane degraders at natural gas seeps.</title>
        <authorList>
            <person name="Farhan Ul Haque M."/>
            <person name="Hernandez M."/>
            <person name="Crombie A.T."/>
            <person name="Murrell J.C."/>
        </authorList>
    </citation>
    <scope>NUCLEOTIDE SEQUENCE</scope>
    <source>
        <strain evidence="3">PC2</strain>
    </source>
</reference>
<dbReference type="RefSeq" id="WP_243068952.1">
    <property type="nucleotide sequence ID" value="NZ_JAIVFK010000071.1"/>
</dbReference>
<dbReference type="Proteomes" id="UP001139104">
    <property type="component" value="Unassembled WGS sequence"/>
</dbReference>
<protein>
    <recommendedName>
        <fullName evidence="2">DUF6915 domain-containing protein</fullName>
    </recommendedName>
</protein>
<feature type="domain" description="DUF6915" evidence="2">
    <location>
        <begin position="3"/>
        <end position="104"/>
    </location>
</feature>
<comment type="caution">
    <text evidence="3">The sequence shown here is derived from an EMBL/GenBank/DDBJ whole genome shotgun (WGS) entry which is preliminary data.</text>
</comment>
<evidence type="ECO:0000256" key="1">
    <source>
        <dbReference type="SAM" id="MobiDB-lite"/>
    </source>
</evidence>
<keyword evidence="4" id="KW-1185">Reference proteome</keyword>
<name>A0ABS9ZBF6_9HYPH</name>
<dbReference type="EMBL" id="JAIVFP010000002">
    <property type="protein sequence ID" value="MCI4684919.1"/>
    <property type="molecule type" value="Genomic_DNA"/>
</dbReference>